<protein>
    <submittedName>
        <fullName evidence="2">Transcriptional regulator, DeoR family</fullName>
    </submittedName>
</protein>
<dbReference type="InterPro" id="IPR037171">
    <property type="entry name" value="NagB/RpiA_transferase-like"/>
</dbReference>
<dbReference type="PANTHER" id="PTHR30363">
    <property type="entry name" value="HTH-TYPE TRANSCRIPTIONAL REGULATOR SRLR-RELATED"/>
    <property type="match status" value="1"/>
</dbReference>
<organism evidence="2">
    <name type="scientific">mine drainage metagenome</name>
    <dbReference type="NCBI Taxonomy" id="410659"/>
    <lineage>
        <taxon>unclassified sequences</taxon>
        <taxon>metagenomes</taxon>
        <taxon>ecological metagenomes</taxon>
    </lineage>
</organism>
<dbReference type="PROSITE" id="PS51071">
    <property type="entry name" value="HTH_RPIR"/>
    <property type="match status" value="1"/>
</dbReference>
<evidence type="ECO:0000313" key="2">
    <source>
        <dbReference type="EMBL" id="EQD31034.1"/>
    </source>
</evidence>
<sequence length="246" mass="27369">SRIGSYLVADPDSFMHAPLRTIAAGAGVSEPSIVRYCKHYGCKGVPEFRIELAKALARELPEFRLNLIAPSVSDREQVNVNKKRSIARYAAGLIERERSIIIDSGSTLRTFATQLGETRGLSILTADLEIVNLLRQYKQHEVIVPAGTVRYDTMTIGGRFLERFLSELHFDTFFLGADAIDLRMGLSTFNEEEAQKNATMIRASDRVVVLADSSKFGTPSLHRICDIRNVHMIITDTDVDAALVQQ</sequence>
<dbReference type="InterPro" id="IPR014036">
    <property type="entry name" value="DeoR-like_C"/>
</dbReference>
<dbReference type="InterPro" id="IPR036388">
    <property type="entry name" value="WH-like_DNA-bd_sf"/>
</dbReference>
<dbReference type="GO" id="GO:0003700">
    <property type="term" value="F:DNA-binding transcription factor activity"/>
    <property type="evidence" value="ECO:0007669"/>
    <property type="project" value="InterPro"/>
</dbReference>
<dbReference type="InterPro" id="IPR009057">
    <property type="entry name" value="Homeodomain-like_sf"/>
</dbReference>
<dbReference type="Pfam" id="PF01418">
    <property type="entry name" value="HTH_6"/>
    <property type="match status" value="1"/>
</dbReference>
<comment type="caution">
    <text evidence="2">The sequence shown here is derived from an EMBL/GenBank/DDBJ whole genome shotgun (WGS) entry which is preliminary data.</text>
</comment>
<gene>
    <name evidence="2" type="ORF">B1A_20108</name>
</gene>
<dbReference type="Gene3D" id="1.10.10.10">
    <property type="entry name" value="Winged helix-like DNA-binding domain superfamily/Winged helix DNA-binding domain"/>
    <property type="match status" value="1"/>
</dbReference>
<feature type="non-terminal residue" evidence="2">
    <location>
        <position position="1"/>
    </location>
</feature>
<accession>T0ZQL8</accession>
<feature type="domain" description="HTH rpiR-type" evidence="1">
    <location>
        <begin position="1"/>
        <end position="59"/>
    </location>
</feature>
<evidence type="ECO:0000259" key="1">
    <source>
        <dbReference type="PROSITE" id="PS51071"/>
    </source>
</evidence>
<dbReference type="SUPFAM" id="SSF100950">
    <property type="entry name" value="NagB/RpiA/CoA transferase-like"/>
    <property type="match status" value="1"/>
</dbReference>
<dbReference type="PANTHER" id="PTHR30363:SF44">
    <property type="entry name" value="AGA OPERON TRANSCRIPTIONAL REPRESSOR-RELATED"/>
    <property type="match status" value="1"/>
</dbReference>
<proteinExistence type="predicted"/>
<dbReference type="SUPFAM" id="SSF46689">
    <property type="entry name" value="Homeodomain-like"/>
    <property type="match status" value="1"/>
</dbReference>
<dbReference type="Pfam" id="PF00455">
    <property type="entry name" value="DeoRC"/>
    <property type="match status" value="1"/>
</dbReference>
<name>T0ZQL8_9ZZZZ</name>
<dbReference type="InterPro" id="IPR050313">
    <property type="entry name" value="Carb_Metab_HTH_regulators"/>
</dbReference>
<dbReference type="InterPro" id="IPR000281">
    <property type="entry name" value="HTH_RpiR"/>
</dbReference>
<dbReference type="EMBL" id="AUZX01014831">
    <property type="protein sequence ID" value="EQD31034.1"/>
    <property type="molecule type" value="Genomic_DNA"/>
</dbReference>
<dbReference type="AlphaFoldDB" id="T0ZQL8"/>
<dbReference type="Gene3D" id="3.40.50.1360">
    <property type="match status" value="1"/>
</dbReference>
<reference evidence="2" key="1">
    <citation type="submission" date="2013-08" db="EMBL/GenBank/DDBJ databases">
        <authorList>
            <person name="Mendez C."/>
            <person name="Richter M."/>
            <person name="Ferrer M."/>
            <person name="Sanchez J."/>
        </authorList>
    </citation>
    <scope>NUCLEOTIDE SEQUENCE</scope>
</reference>
<reference evidence="2" key="2">
    <citation type="journal article" date="2014" name="ISME J.">
        <title>Microbial stratification in low pH oxic and suboxic macroscopic growths along an acid mine drainage.</title>
        <authorList>
            <person name="Mendez-Garcia C."/>
            <person name="Mesa V."/>
            <person name="Sprenger R.R."/>
            <person name="Richter M."/>
            <person name="Diez M.S."/>
            <person name="Solano J."/>
            <person name="Bargiela R."/>
            <person name="Golyshina O.V."/>
            <person name="Manteca A."/>
            <person name="Ramos J.L."/>
            <person name="Gallego J.R."/>
            <person name="Llorente I."/>
            <person name="Martins Dos Santos V.A."/>
            <person name="Jensen O.N."/>
            <person name="Pelaez A.I."/>
            <person name="Sanchez J."/>
            <person name="Ferrer M."/>
        </authorList>
    </citation>
    <scope>NUCLEOTIDE SEQUENCE</scope>
</reference>
<feature type="non-terminal residue" evidence="2">
    <location>
        <position position="246"/>
    </location>
</feature>
<dbReference type="SMART" id="SM01134">
    <property type="entry name" value="DeoRC"/>
    <property type="match status" value="1"/>
</dbReference>